<keyword evidence="2" id="KW-1185">Reference proteome</keyword>
<evidence type="ECO:0000313" key="1">
    <source>
        <dbReference type="EMBL" id="CAK1225818.1"/>
    </source>
</evidence>
<sequence>MAQNIYFLYEPNTGHYLRAVFADTKPANSTELEPTGLVDAVFNTDTNKWEGTSIADEMAKAKKSAADNVDPYQQRLASVAQMLLQKSAQQDIKIAQLTAQIKGGN</sequence>
<comment type="caution">
    <text evidence="1">The sequence shown here is derived from an EMBL/GenBank/DDBJ whole genome shotgun (WGS) entry which is preliminary data.</text>
</comment>
<proteinExistence type="predicted"/>
<evidence type="ECO:0000313" key="2">
    <source>
        <dbReference type="Proteomes" id="UP001314261"/>
    </source>
</evidence>
<dbReference type="RefSeq" id="WP_338345829.1">
    <property type="nucleotide sequence ID" value="NZ_CAUZLR010000001.1"/>
</dbReference>
<organism evidence="1 2">
    <name type="scientific">Fructobacillus fructosus</name>
    <dbReference type="NCBI Taxonomy" id="1631"/>
    <lineage>
        <taxon>Bacteria</taxon>
        <taxon>Bacillati</taxon>
        <taxon>Bacillota</taxon>
        <taxon>Bacilli</taxon>
        <taxon>Lactobacillales</taxon>
        <taxon>Lactobacillaceae</taxon>
        <taxon>Fructobacillus</taxon>
    </lineage>
</organism>
<dbReference type="Proteomes" id="UP001314261">
    <property type="component" value="Unassembled WGS sequence"/>
</dbReference>
<protein>
    <submittedName>
        <fullName evidence="1">Uncharacterized protein</fullName>
    </submittedName>
</protein>
<dbReference type="EMBL" id="CAUZLR010000001">
    <property type="protein sequence ID" value="CAK1225818.1"/>
    <property type="molecule type" value="Genomic_DNA"/>
</dbReference>
<accession>A0ABN9YIP4</accession>
<gene>
    <name evidence="1" type="ORF">R54839_PPFHFPJH_00187</name>
</gene>
<reference evidence="1 2" key="1">
    <citation type="submission" date="2023-10" db="EMBL/GenBank/DDBJ databases">
        <authorList>
            <person name="Botero Cardona J."/>
        </authorList>
    </citation>
    <scope>NUCLEOTIDE SEQUENCE [LARGE SCALE GENOMIC DNA]</scope>
    <source>
        <strain evidence="1 2">R-54839</strain>
    </source>
</reference>
<name>A0ABN9YIP4_9LACO</name>